<sequence>MSLKWEEVVVDSRDPRTLGLWWRDALGWALLHESDDELEIAPAEGAHPTVLFVAVPDEKTVKNRLHLDFVPDDQAAEVDRLVAMGARRAEIGQDDVSWVVLTDPEGNEFCVLSARPGSPD</sequence>
<dbReference type="InterPro" id="IPR029068">
    <property type="entry name" value="Glyas_Bleomycin-R_OHBP_Dase"/>
</dbReference>
<protein>
    <submittedName>
        <fullName evidence="2">Glyoxalase</fullName>
    </submittedName>
</protein>
<dbReference type="PANTHER" id="PTHR35908">
    <property type="entry name" value="HYPOTHETICAL FUSION PROTEIN"/>
    <property type="match status" value="1"/>
</dbReference>
<dbReference type="Pfam" id="PF18029">
    <property type="entry name" value="Glyoxalase_6"/>
    <property type="match status" value="1"/>
</dbReference>
<dbReference type="PATRIC" id="fig|670052.7.peg.1341"/>
<keyword evidence="3" id="KW-1185">Reference proteome</keyword>
<dbReference type="InterPro" id="IPR041581">
    <property type="entry name" value="Glyoxalase_6"/>
</dbReference>
<gene>
    <name evidence="2" type="ORF">PA27867_1289</name>
</gene>
<proteinExistence type="predicted"/>
<dbReference type="PROSITE" id="PS51819">
    <property type="entry name" value="VOC"/>
    <property type="match status" value="1"/>
</dbReference>
<dbReference type="CDD" id="cd06587">
    <property type="entry name" value="VOC"/>
    <property type="match status" value="1"/>
</dbReference>
<dbReference type="OrthoDB" id="5524593at2"/>
<evidence type="ECO:0000259" key="1">
    <source>
        <dbReference type="PROSITE" id="PS51819"/>
    </source>
</evidence>
<evidence type="ECO:0000313" key="2">
    <source>
        <dbReference type="EMBL" id="ANP72251.1"/>
    </source>
</evidence>
<dbReference type="Proteomes" id="UP000092582">
    <property type="component" value="Chromosome 1"/>
</dbReference>
<evidence type="ECO:0000313" key="3">
    <source>
        <dbReference type="Proteomes" id="UP000092582"/>
    </source>
</evidence>
<dbReference type="RefSeq" id="WP_066594591.1">
    <property type="nucleotide sequence ID" value="NZ_CP016282.1"/>
</dbReference>
<dbReference type="KEGG" id="cart:PA27867_1289"/>
<organism evidence="2 3">
    <name type="scientific">Cryobacterium arcticum</name>
    <dbReference type="NCBI Taxonomy" id="670052"/>
    <lineage>
        <taxon>Bacteria</taxon>
        <taxon>Bacillati</taxon>
        <taxon>Actinomycetota</taxon>
        <taxon>Actinomycetes</taxon>
        <taxon>Micrococcales</taxon>
        <taxon>Microbacteriaceae</taxon>
        <taxon>Cryobacterium</taxon>
    </lineage>
</organism>
<dbReference type="InterPro" id="IPR037523">
    <property type="entry name" value="VOC_core"/>
</dbReference>
<dbReference type="EMBL" id="CP016282">
    <property type="protein sequence ID" value="ANP72251.1"/>
    <property type="molecule type" value="Genomic_DNA"/>
</dbReference>
<feature type="domain" description="VOC" evidence="1">
    <location>
        <begin position="4"/>
        <end position="114"/>
    </location>
</feature>
<reference evidence="2 3" key="1">
    <citation type="submission" date="2016-06" db="EMBL/GenBank/DDBJ databases">
        <title>Genome sequencing of Cryobacterium arcticum PAMC 27867.</title>
        <authorList>
            <person name="Lee J."/>
            <person name="Kim O.-S."/>
        </authorList>
    </citation>
    <scope>NUCLEOTIDE SEQUENCE [LARGE SCALE GENOMIC DNA]</scope>
    <source>
        <strain evidence="2 3">PAMC 27867</strain>
    </source>
</reference>
<accession>A0A1B1BI66</accession>
<name>A0A1B1BI66_9MICO</name>
<dbReference type="Gene3D" id="3.10.180.10">
    <property type="entry name" value="2,3-Dihydroxybiphenyl 1,2-Dioxygenase, domain 1"/>
    <property type="match status" value="1"/>
</dbReference>
<dbReference type="PANTHER" id="PTHR35908:SF1">
    <property type="entry name" value="CONSERVED PROTEIN"/>
    <property type="match status" value="1"/>
</dbReference>
<dbReference type="AlphaFoldDB" id="A0A1B1BI66"/>
<dbReference type="STRING" id="670052.PA27867_1289"/>
<dbReference type="SUPFAM" id="SSF54593">
    <property type="entry name" value="Glyoxalase/Bleomycin resistance protein/Dihydroxybiphenyl dioxygenase"/>
    <property type="match status" value="1"/>
</dbReference>